<dbReference type="Pfam" id="PF01541">
    <property type="entry name" value="GIY-YIG"/>
    <property type="match status" value="1"/>
</dbReference>
<accession>A0A7H1MN36</accession>
<proteinExistence type="inferred from homology"/>
<evidence type="ECO:0000313" key="2">
    <source>
        <dbReference type="EMBL" id="QNT64872.1"/>
    </source>
</evidence>
<dbReference type="InterPro" id="IPR035901">
    <property type="entry name" value="GIY-YIG_endonuc_sf"/>
</dbReference>
<dbReference type="PANTHER" id="PTHR34477">
    <property type="entry name" value="UPF0213 PROTEIN YHBQ"/>
    <property type="match status" value="1"/>
</dbReference>
<comment type="similarity">
    <text evidence="1">Belongs to the UPF0213 family.</text>
</comment>
<dbReference type="CDD" id="cd10456">
    <property type="entry name" value="GIY-YIG_UPF0213"/>
    <property type="match status" value="1"/>
</dbReference>
<sequence>MPDKKYYMYVLLTADNTFYGGFTDNVLRRLAVHEAGKGAKYTRPKKRHPLHLIYSEEFETKGDALRAEAAFKKLTRLKKETFLLDHGVDWKKLNN</sequence>
<reference evidence="2 3" key="1">
    <citation type="submission" date="2019-08" db="EMBL/GenBank/DDBJ databases">
        <authorList>
            <person name="Chang H.C."/>
            <person name="Mun S.Y."/>
        </authorList>
    </citation>
    <scope>NUCLEOTIDE SEQUENCE [LARGE SCALE GENOMIC DNA]</scope>
    <source>
        <strain evidence="2 3">SK</strain>
    </source>
</reference>
<keyword evidence="3" id="KW-1185">Reference proteome</keyword>
<gene>
    <name evidence="2" type="ORF">FY536_06275</name>
</gene>
<protein>
    <submittedName>
        <fullName evidence="2">GIY-YIG nuclease family protein</fullName>
    </submittedName>
</protein>
<organism evidence="2 3">
    <name type="scientific">Weissella koreensis</name>
    <dbReference type="NCBI Taxonomy" id="165096"/>
    <lineage>
        <taxon>Bacteria</taxon>
        <taxon>Bacillati</taxon>
        <taxon>Bacillota</taxon>
        <taxon>Bacilli</taxon>
        <taxon>Lactobacillales</taxon>
        <taxon>Lactobacillaceae</taxon>
        <taxon>Weissella</taxon>
    </lineage>
</organism>
<dbReference type="AlphaFoldDB" id="A0A7H1MN36"/>
<dbReference type="InterPro" id="IPR000305">
    <property type="entry name" value="GIY-YIG_endonuc"/>
</dbReference>
<evidence type="ECO:0000256" key="1">
    <source>
        <dbReference type="ARBA" id="ARBA00007435"/>
    </source>
</evidence>
<dbReference type="EMBL" id="CP043431">
    <property type="protein sequence ID" value="QNT64872.1"/>
    <property type="molecule type" value="Genomic_DNA"/>
</dbReference>
<evidence type="ECO:0000313" key="3">
    <source>
        <dbReference type="Proteomes" id="UP000516446"/>
    </source>
</evidence>
<dbReference type="PROSITE" id="PS50164">
    <property type="entry name" value="GIY_YIG"/>
    <property type="match status" value="1"/>
</dbReference>
<dbReference type="RefSeq" id="WP_104914668.1">
    <property type="nucleotide sequence ID" value="NZ_CP026847.1"/>
</dbReference>
<dbReference type="PANTHER" id="PTHR34477:SF1">
    <property type="entry name" value="UPF0213 PROTEIN YHBQ"/>
    <property type="match status" value="1"/>
</dbReference>
<dbReference type="Gene3D" id="3.40.1440.10">
    <property type="entry name" value="GIY-YIG endonuclease"/>
    <property type="match status" value="1"/>
</dbReference>
<dbReference type="Proteomes" id="UP000516446">
    <property type="component" value="Chromosome"/>
</dbReference>
<dbReference type="InterPro" id="IPR050190">
    <property type="entry name" value="UPF0213_domain"/>
</dbReference>
<dbReference type="SUPFAM" id="SSF82771">
    <property type="entry name" value="GIY-YIG endonuclease"/>
    <property type="match status" value="1"/>
</dbReference>
<name>A0A7H1MN36_9LACO</name>